<dbReference type="InterPro" id="IPR057326">
    <property type="entry name" value="KR_dom"/>
</dbReference>
<protein>
    <submittedName>
        <fullName evidence="4">SDR family oxidoreductase</fullName>
    </submittedName>
</protein>
<comment type="similarity">
    <text evidence="1">Belongs to the short-chain dehydrogenases/reductases (SDR) family.</text>
</comment>
<dbReference type="PANTHER" id="PTHR42760:SF135">
    <property type="entry name" value="BLL7886 PROTEIN"/>
    <property type="match status" value="1"/>
</dbReference>
<comment type="caution">
    <text evidence="4">The sequence shown here is derived from an EMBL/GenBank/DDBJ whole genome shotgun (WGS) entry which is preliminary data.</text>
</comment>
<dbReference type="InterPro" id="IPR002347">
    <property type="entry name" value="SDR_fam"/>
</dbReference>
<dbReference type="EMBL" id="JAFKCV010000002">
    <property type="protein sequence ID" value="MBN7824551.1"/>
    <property type="molecule type" value="Genomic_DNA"/>
</dbReference>
<evidence type="ECO:0000259" key="3">
    <source>
        <dbReference type="SMART" id="SM00822"/>
    </source>
</evidence>
<dbReference type="InterPro" id="IPR020904">
    <property type="entry name" value="Sc_DH/Rdtase_CS"/>
</dbReference>
<sequence length="250" mass="26627">MQLEDKVIAITGAAQGLGFAMAQLFVEAGARVAVLDRQEEGVNQAVQNLGGKASGFVLDVTDEAGVEQTFARIAEQFGALHGLINSAGIMRDGMLLKVKEGKVVDKMSLEQFRSVLDVNLTGSFLCGREAASQMVQTGSEGVIINLASVSRAGNAGQSNYSASKAAVSSLTVTWAKELARFGIRTGCIAPGLVETAMAAQMRPEMRERFLSTVPLRRLADPAEIAHAARFIFENDYFTGRVLEIDGGTRV</sequence>
<feature type="domain" description="Ketoreductase" evidence="3">
    <location>
        <begin position="6"/>
        <end position="191"/>
    </location>
</feature>
<reference evidence="4" key="1">
    <citation type="submission" date="2021-03" db="EMBL/GenBank/DDBJ databases">
        <title>novel species isolated from a fishpond in China.</title>
        <authorList>
            <person name="Lu H."/>
            <person name="Cai Z."/>
        </authorList>
    </citation>
    <scope>NUCLEOTIDE SEQUENCE</scope>
    <source>
        <strain evidence="4">JCM 30855</strain>
    </source>
</reference>
<dbReference type="PANTHER" id="PTHR42760">
    <property type="entry name" value="SHORT-CHAIN DEHYDROGENASES/REDUCTASES FAMILY MEMBER"/>
    <property type="match status" value="1"/>
</dbReference>
<accession>A0A939IQK7</accession>
<proteinExistence type="inferred from homology"/>
<dbReference type="Pfam" id="PF13561">
    <property type="entry name" value="adh_short_C2"/>
    <property type="match status" value="1"/>
</dbReference>
<dbReference type="NCBIfam" id="NF006072">
    <property type="entry name" value="PRK08217.1"/>
    <property type="match status" value="1"/>
</dbReference>
<dbReference type="PRINTS" id="PR00080">
    <property type="entry name" value="SDRFAMILY"/>
</dbReference>
<name>A0A939IQK7_9ALTE</name>
<dbReference type="Proteomes" id="UP000664654">
    <property type="component" value="Unassembled WGS sequence"/>
</dbReference>
<dbReference type="FunFam" id="3.40.50.720:FF:000173">
    <property type="entry name" value="3-oxoacyl-[acyl-carrier protein] reductase"/>
    <property type="match status" value="1"/>
</dbReference>
<evidence type="ECO:0000313" key="4">
    <source>
        <dbReference type="EMBL" id="MBN7824551.1"/>
    </source>
</evidence>
<keyword evidence="2" id="KW-0560">Oxidoreductase</keyword>
<dbReference type="GO" id="GO:0016616">
    <property type="term" value="F:oxidoreductase activity, acting on the CH-OH group of donors, NAD or NADP as acceptor"/>
    <property type="evidence" value="ECO:0007669"/>
    <property type="project" value="TreeGrafter"/>
</dbReference>
<dbReference type="InterPro" id="IPR036291">
    <property type="entry name" value="NAD(P)-bd_dom_sf"/>
</dbReference>
<dbReference type="SUPFAM" id="SSF51735">
    <property type="entry name" value="NAD(P)-binding Rossmann-fold domains"/>
    <property type="match status" value="1"/>
</dbReference>
<dbReference type="PROSITE" id="PS00061">
    <property type="entry name" value="ADH_SHORT"/>
    <property type="match status" value="1"/>
</dbReference>
<dbReference type="SMART" id="SM00822">
    <property type="entry name" value="PKS_KR"/>
    <property type="match status" value="1"/>
</dbReference>
<dbReference type="RefSeq" id="WP_206572656.1">
    <property type="nucleotide sequence ID" value="NZ_JAFKCV010000002.1"/>
</dbReference>
<dbReference type="GO" id="GO:0030497">
    <property type="term" value="P:fatty acid elongation"/>
    <property type="evidence" value="ECO:0007669"/>
    <property type="project" value="TreeGrafter"/>
</dbReference>
<evidence type="ECO:0000313" key="5">
    <source>
        <dbReference type="Proteomes" id="UP000664654"/>
    </source>
</evidence>
<dbReference type="Gene3D" id="3.40.50.720">
    <property type="entry name" value="NAD(P)-binding Rossmann-like Domain"/>
    <property type="match status" value="1"/>
</dbReference>
<dbReference type="PRINTS" id="PR00081">
    <property type="entry name" value="GDHRDH"/>
</dbReference>
<organism evidence="4 5">
    <name type="scientific">Bowmanella dokdonensis</name>
    <dbReference type="NCBI Taxonomy" id="751969"/>
    <lineage>
        <taxon>Bacteria</taxon>
        <taxon>Pseudomonadati</taxon>
        <taxon>Pseudomonadota</taxon>
        <taxon>Gammaproteobacteria</taxon>
        <taxon>Alteromonadales</taxon>
        <taxon>Alteromonadaceae</taxon>
        <taxon>Bowmanella</taxon>
    </lineage>
</organism>
<gene>
    <name evidence="4" type="ORF">J0A66_04850</name>
</gene>
<dbReference type="AlphaFoldDB" id="A0A939IQK7"/>
<keyword evidence="5" id="KW-1185">Reference proteome</keyword>
<evidence type="ECO:0000256" key="2">
    <source>
        <dbReference type="ARBA" id="ARBA00023002"/>
    </source>
</evidence>
<evidence type="ECO:0000256" key="1">
    <source>
        <dbReference type="ARBA" id="ARBA00006484"/>
    </source>
</evidence>